<organism evidence="1 2">
    <name type="scientific">Hymenolepis diminuta</name>
    <name type="common">Rat tapeworm</name>
    <dbReference type="NCBI Taxonomy" id="6216"/>
    <lineage>
        <taxon>Eukaryota</taxon>
        <taxon>Metazoa</taxon>
        <taxon>Spiralia</taxon>
        <taxon>Lophotrochozoa</taxon>
        <taxon>Platyhelminthes</taxon>
        <taxon>Cestoda</taxon>
        <taxon>Eucestoda</taxon>
        <taxon>Cyclophyllidea</taxon>
        <taxon>Hymenolepididae</taxon>
        <taxon>Hymenolepis</taxon>
    </lineage>
</organism>
<proteinExistence type="predicted"/>
<reference evidence="1 2" key="1">
    <citation type="submission" date="2019-07" db="EMBL/GenBank/DDBJ databases">
        <authorList>
            <person name="Jastrzebski P J."/>
            <person name="Paukszto L."/>
            <person name="Jastrzebski P J."/>
        </authorList>
    </citation>
    <scope>NUCLEOTIDE SEQUENCE [LARGE SCALE GENOMIC DNA]</scope>
    <source>
        <strain evidence="1 2">WMS-il1</strain>
    </source>
</reference>
<accession>A0A564Y6N7</accession>
<dbReference type="Proteomes" id="UP000321570">
    <property type="component" value="Unassembled WGS sequence"/>
</dbReference>
<keyword evidence="2" id="KW-1185">Reference proteome</keyword>
<name>A0A564Y6N7_HYMDI</name>
<feature type="non-terminal residue" evidence="1">
    <location>
        <position position="139"/>
    </location>
</feature>
<sequence>RRLAEAAWERRARLLQLRYTVVRLETEHEHVVQWFSRVGEPNLAAALPGGNLQECESAMESLMGLAVDAREYQHVNTRLVRQAQQLNLPRGENEEPDMDMQTAHKALVERFATSEKYIWEFIDRIESRRRCLQASIIFF</sequence>
<dbReference type="EMBL" id="CABIJS010000110">
    <property type="protein sequence ID" value="VUZ42967.1"/>
    <property type="molecule type" value="Genomic_DNA"/>
</dbReference>
<dbReference type="AlphaFoldDB" id="A0A564Y6N7"/>
<protein>
    <submittedName>
        <fullName evidence="1">Uncharacterized protein</fullName>
    </submittedName>
</protein>
<evidence type="ECO:0000313" key="2">
    <source>
        <dbReference type="Proteomes" id="UP000321570"/>
    </source>
</evidence>
<evidence type="ECO:0000313" key="1">
    <source>
        <dbReference type="EMBL" id="VUZ42967.1"/>
    </source>
</evidence>
<feature type="non-terminal residue" evidence="1">
    <location>
        <position position="1"/>
    </location>
</feature>
<gene>
    <name evidence="1" type="ORF">WMSIL1_LOCUS3526</name>
</gene>